<evidence type="ECO:0000313" key="2">
    <source>
        <dbReference type="Proteomes" id="UP000468638"/>
    </source>
</evidence>
<reference evidence="1 2" key="1">
    <citation type="submission" date="2019-11" db="EMBL/GenBank/DDBJ databases">
        <title>Genome sequences of 17 halophilic strains isolated from different environments.</title>
        <authorList>
            <person name="Furrow R.E."/>
        </authorList>
    </citation>
    <scope>NUCLEOTIDE SEQUENCE [LARGE SCALE GENOMIC DNA]</scope>
    <source>
        <strain evidence="1 2">22514_16_FS</strain>
    </source>
</reference>
<dbReference type="RefSeq" id="WP_160847754.1">
    <property type="nucleotide sequence ID" value="NZ_WMEQ01000001.1"/>
</dbReference>
<organism evidence="1 2">
    <name type="scientific">Pontibacillus yanchengensis</name>
    <dbReference type="NCBI Taxonomy" id="462910"/>
    <lineage>
        <taxon>Bacteria</taxon>
        <taxon>Bacillati</taxon>
        <taxon>Bacillota</taxon>
        <taxon>Bacilli</taxon>
        <taxon>Bacillales</taxon>
        <taxon>Bacillaceae</taxon>
        <taxon>Pontibacillus</taxon>
    </lineage>
</organism>
<accession>A0A6I5A2D0</accession>
<comment type="caution">
    <text evidence="1">The sequence shown here is derived from an EMBL/GenBank/DDBJ whole genome shotgun (WGS) entry which is preliminary data.</text>
</comment>
<evidence type="ECO:0000313" key="1">
    <source>
        <dbReference type="EMBL" id="MYL32471.1"/>
    </source>
</evidence>
<dbReference type="Proteomes" id="UP000468638">
    <property type="component" value="Unassembled WGS sequence"/>
</dbReference>
<gene>
    <name evidence="1" type="ORF">GLW05_02475</name>
</gene>
<sequence length="51" mass="6065">MANERYYLVQAEAYSNEQNALQQVEAIKKFGIEYPFIYIVCKRQTTTEEEL</sequence>
<name>A0A6I5A2D0_9BACI</name>
<proteinExistence type="predicted"/>
<dbReference type="EMBL" id="WMEQ01000001">
    <property type="protein sequence ID" value="MYL32471.1"/>
    <property type="molecule type" value="Genomic_DNA"/>
</dbReference>
<protein>
    <recommendedName>
        <fullName evidence="3">SPOR domain-containing protein</fullName>
    </recommendedName>
</protein>
<evidence type="ECO:0008006" key="3">
    <source>
        <dbReference type="Google" id="ProtNLM"/>
    </source>
</evidence>
<dbReference type="AlphaFoldDB" id="A0A6I5A2D0"/>